<evidence type="ECO:0000313" key="3">
    <source>
        <dbReference type="Proteomes" id="UP000799750"/>
    </source>
</evidence>
<accession>A0A6A6QF13</accession>
<feature type="region of interest" description="Disordered" evidence="1">
    <location>
        <begin position="115"/>
        <end position="135"/>
    </location>
</feature>
<sequence>MAPETAPSPPDNDIAPPNPWANATPIKDADLPPDQQELSKKLRTLRHSPSLMGIWHLGHDGIMRSLSADREVTDAIPFPPRLIKAMKDRFPFDQKSEDSFRGVDGTKVPEVQWWKPDKSELPPPLPEEEKEKARKRIEEQGGLQAMWERMEQARKERDKGEGCGVRILSDYNLDIKKEGEQE</sequence>
<gene>
    <name evidence="2" type="ORF">BU16DRAFT_585790</name>
</gene>
<organism evidence="2 3">
    <name type="scientific">Lophium mytilinum</name>
    <dbReference type="NCBI Taxonomy" id="390894"/>
    <lineage>
        <taxon>Eukaryota</taxon>
        <taxon>Fungi</taxon>
        <taxon>Dikarya</taxon>
        <taxon>Ascomycota</taxon>
        <taxon>Pezizomycotina</taxon>
        <taxon>Dothideomycetes</taxon>
        <taxon>Pleosporomycetidae</taxon>
        <taxon>Mytilinidiales</taxon>
        <taxon>Mytilinidiaceae</taxon>
        <taxon>Lophium</taxon>
    </lineage>
</organism>
<dbReference type="Proteomes" id="UP000799750">
    <property type="component" value="Unassembled WGS sequence"/>
</dbReference>
<reference evidence="2" key="1">
    <citation type="journal article" date="2020" name="Stud. Mycol.">
        <title>101 Dothideomycetes genomes: a test case for predicting lifestyles and emergence of pathogens.</title>
        <authorList>
            <person name="Haridas S."/>
            <person name="Albert R."/>
            <person name="Binder M."/>
            <person name="Bloem J."/>
            <person name="Labutti K."/>
            <person name="Salamov A."/>
            <person name="Andreopoulos B."/>
            <person name="Baker S."/>
            <person name="Barry K."/>
            <person name="Bills G."/>
            <person name="Bluhm B."/>
            <person name="Cannon C."/>
            <person name="Castanera R."/>
            <person name="Culley D."/>
            <person name="Daum C."/>
            <person name="Ezra D."/>
            <person name="Gonzalez J."/>
            <person name="Henrissat B."/>
            <person name="Kuo A."/>
            <person name="Liang C."/>
            <person name="Lipzen A."/>
            <person name="Lutzoni F."/>
            <person name="Magnuson J."/>
            <person name="Mondo S."/>
            <person name="Nolan M."/>
            <person name="Ohm R."/>
            <person name="Pangilinan J."/>
            <person name="Park H.-J."/>
            <person name="Ramirez L."/>
            <person name="Alfaro M."/>
            <person name="Sun H."/>
            <person name="Tritt A."/>
            <person name="Yoshinaga Y."/>
            <person name="Zwiers L.-H."/>
            <person name="Turgeon B."/>
            <person name="Goodwin S."/>
            <person name="Spatafora J."/>
            <person name="Crous P."/>
            <person name="Grigoriev I."/>
        </authorList>
    </citation>
    <scope>NUCLEOTIDE SEQUENCE</scope>
    <source>
        <strain evidence="2">CBS 269.34</strain>
    </source>
</reference>
<proteinExistence type="predicted"/>
<keyword evidence="3" id="KW-1185">Reference proteome</keyword>
<dbReference type="EMBL" id="MU004197">
    <property type="protein sequence ID" value="KAF2490600.1"/>
    <property type="molecule type" value="Genomic_DNA"/>
</dbReference>
<dbReference type="OrthoDB" id="3660917at2759"/>
<evidence type="ECO:0000313" key="2">
    <source>
        <dbReference type="EMBL" id="KAF2490600.1"/>
    </source>
</evidence>
<dbReference type="AlphaFoldDB" id="A0A6A6QF13"/>
<feature type="region of interest" description="Disordered" evidence="1">
    <location>
        <begin position="1"/>
        <end position="35"/>
    </location>
</feature>
<name>A0A6A6QF13_9PEZI</name>
<evidence type="ECO:0000256" key="1">
    <source>
        <dbReference type="SAM" id="MobiDB-lite"/>
    </source>
</evidence>
<feature type="compositionally biased region" description="Pro residues" evidence="1">
    <location>
        <begin position="1"/>
        <end position="10"/>
    </location>
</feature>
<protein>
    <submittedName>
        <fullName evidence="2">Uncharacterized protein</fullName>
    </submittedName>
</protein>